<keyword evidence="3" id="KW-1185">Reference proteome</keyword>
<dbReference type="SUPFAM" id="SSF141371">
    <property type="entry name" value="PilZ domain-like"/>
    <property type="match status" value="1"/>
</dbReference>
<dbReference type="EMBL" id="JBHSDH010000013">
    <property type="protein sequence ID" value="MFC4291628.1"/>
    <property type="molecule type" value="Genomic_DNA"/>
</dbReference>
<dbReference type="InterPro" id="IPR009875">
    <property type="entry name" value="PilZ_domain"/>
</dbReference>
<organism evidence="2 3">
    <name type="scientific">Sphingorhabdus arenilitoris</name>
    <dbReference type="NCBI Taxonomy" id="1490041"/>
    <lineage>
        <taxon>Bacteria</taxon>
        <taxon>Pseudomonadati</taxon>
        <taxon>Pseudomonadota</taxon>
        <taxon>Alphaproteobacteria</taxon>
        <taxon>Sphingomonadales</taxon>
        <taxon>Sphingomonadaceae</taxon>
        <taxon>Sphingorhabdus</taxon>
    </lineage>
</organism>
<dbReference type="Proteomes" id="UP001595887">
    <property type="component" value="Unassembled WGS sequence"/>
</dbReference>
<accession>A0ABV8RE37</accession>
<name>A0ABV8RE37_9SPHN</name>
<dbReference type="RefSeq" id="WP_381421662.1">
    <property type="nucleotide sequence ID" value="NZ_JBHSDH010000013.1"/>
</dbReference>
<feature type="domain" description="PilZ" evidence="1">
    <location>
        <begin position="28"/>
        <end position="100"/>
    </location>
</feature>
<comment type="caution">
    <text evidence="2">The sequence shown here is derived from an EMBL/GenBank/DDBJ whole genome shotgun (WGS) entry which is preliminary data.</text>
</comment>
<reference evidence="3" key="1">
    <citation type="journal article" date="2019" name="Int. J. Syst. Evol. Microbiol.">
        <title>The Global Catalogue of Microorganisms (GCM) 10K type strain sequencing project: providing services to taxonomists for standard genome sequencing and annotation.</title>
        <authorList>
            <consortium name="The Broad Institute Genomics Platform"/>
            <consortium name="The Broad Institute Genome Sequencing Center for Infectious Disease"/>
            <person name="Wu L."/>
            <person name="Ma J."/>
        </authorList>
    </citation>
    <scope>NUCLEOTIDE SEQUENCE [LARGE SCALE GENOMIC DNA]</scope>
    <source>
        <strain evidence="3">CECT 8531</strain>
    </source>
</reference>
<evidence type="ECO:0000313" key="3">
    <source>
        <dbReference type="Proteomes" id="UP001595887"/>
    </source>
</evidence>
<proteinExistence type="predicted"/>
<sequence length="135" mass="14907">MNEAFEKHSVSSPADIKRGQDRDSLFLKAILRFPSSEAEGEVRIRNLSAGGLMAEAPVRVTRGEKAEVNLRNIGWISGSVAWVTEGRIGIAFDHPIDPKAARKPTGSNQADKPLYLKKLDEASKIKTDPSRLRRI</sequence>
<protein>
    <submittedName>
        <fullName evidence="2">PilZ domain-containing protein</fullName>
    </submittedName>
</protein>
<evidence type="ECO:0000259" key="1">
    <source>
        <dbReference type="Pfam" id="PF07238"/>
    </source>
</evidence>
<evidence type="ECO:0000313" key="2">
    <source>
        <dbReference type="EMBL" id="MFC4291628.1"/>
    </source>
</evidence>
<gene>
    <name evidence="2" type="ORF">ACFOWX_04280</name>
</gene>
<dbReference type="Pfam" id="PF07238">
    <property type="entry name" value="PilZ"/>
    <property type="match status" value="1"/>
</dbReference>